<reference evidence="2" key="1">
    <citation type="submission" date="2015-09" db="EMBL/GenBank/DDBJ databases">
        <title>Scylla olivacea transcriptome.</title>
        <authorList>
            <person name="Ikhwanuddin M."/>
        </authorList>
    </citation>
    <scope>NUCLEOTIDE SEQUENCE</scope>
</reference>
<proteinExistence type="predicted"/>
<dbReference type="PANTHER" id="PTHR36170">
    <property type="entry name" value="CENTROSOMAL PROTEIN OF 89 KDA"/>
    <property type="match status" value="1"/>
</dbReference>
<protein>
    <submittedName>
        <fullName evidence="2">Uncharacterized protein</fullName>
    </submittedName>
</protein>
<dbReference type="PANTHER" id="PTHR36170:SF1">
    <property type="entry name" value="CENTROSOMAL PROTEIN OF 89 KDA"/>
    <property type="match status" value="1"/>
</dbReference>
<dbReference type="InterPro" id="IPR033545">
    <property type="entry name" value="CEP89"/>
</dbReference>
<evidence type="ECO:0000256" key="1">
    <source>
        <dbReference type="SAM" id="Coils"/>
    </source>
</evidence>
<dbReference type="AlphaFoldDB" id="A0A0P4WCZ6"/>
<keyword evidence="1" id="KW-0175">Coiled coil</keyword>
<dbReference type="GO" id="GO:0007005">
    <property type="term" value="P:mitochondrion organization"/>
    <property type="evidence" value="ECO:0007669"/>
    <property type="project" value="InterPro"/>
</dbReference>
<sequence length="517" mass="59071">MAEGGQAAVVARMEQLYREYNKLSHFLRGHHNVSEDIGDEVHDAADIISIDSLKHQVKNLRKQVQEVTTEKSTLEKALQQHKNESIKQIDKLKQEVGDLKDDTDVLKDILKRLNEELNRYHIKHGKLPPGETVPSKKEISHSSLYKLSGLLQAYDELLLERDTTIKNSNEKLGDFMVQVDSITAENEKLHARLEKLQSQVPLGAEEAEMVAADARLLLEERELLVEELQRQKQHNKQVDAQQQHQLQALKHKIEEYELQNHSLSSELGTWKTKCMQLEKKCSSLHDQLQGSVPQQEHHMAVKECQRLFEELRKAYKQESGSMKGKIYAVRSEKQNLAEKLTDTSACLHRLRGQVSGLKGSLRKCESHIDRRNRSLKALQVTARLTHTRLKALASICSELLEDREKLLDAVTIHKKEKEQLCKEVTLRSAAVGALSQKLKEERLVWSGRVAERDGAMKAARAAWRRSTRESSHLRSLLATKDDTIVSLISDYKLLGLNTNEIRYQHHPNPHKLSGKLP</sequence>
<dbReference type="GO" id="GO:0007268">
    <property type="term" value="P:chemical synaptic transmission"/>
    <property type="evidence" value="ECO:0007669"/>
    <property type="project" value="InterPro"/>
</dbReference>
<accession>A0A0P4WCZ6</accession>
<evidence type="ECO:0000313" key="2">
    <source>
        <dbReference type="EMBL" id="JAI66577.1"/>
    </source>
</evidence>
<organism evidence="2">
    <name type="scientific">Scylla olivacea</name>
    <name type="common">Orange mud crab</name>
    <name type="synonym">Cancer olivacea</name>
    <dbReference type="NCBI Taxonomy" id="85551"/>
    <lineage>
        <taxon>Eukaryota</taxon>
        <taxon>Metazoa</taxon>
        <taxon>Ecdysozoa</taxon>
        <taxon>Arthropoda</taxon>
        <taxon>Crustacea</taxon>
        <taxon>Multicrustacea</taxon>
        <taxon>Malacostraca</taxon>
        <taxon>Eumalacostraca</taxon>
        <taxon>Eucarida</taxon>
        <taxon>Decapoda</taxon>
        <taxon>Pleocyemata</taxon>
        <taxon>Brachyura</taxon>
        <taxon>Eubrachyura</taxon>
        <taxon>Portunoidea</taxon>
        <taxon>Portunidae</taxon>
        <taxon>Portuninae</taxon>
        <taxon>Scylla</taxon>
    </lineage>
</organism>
<dbReference type="EMBL" id="GDRN01049320">
    <property type="protein sequence ID" value="JAI66577.1"/>
    <property type="molecule type" value="Transcribed_RNA"/>
</dbReference>
<feature type="coiled-coil region" evidence="1">
    <location>
        <begin position="179"/>
        <end position="266"/>
    </location>
</feature>
<feature type="coiled-coil region" evidence="1">
    <location>
        <begin position="50"/>
        <end position="116"/>
    </location>
</feature>
<dbReference type="GO" id="GO:0097539">
    <property type="term" value="C:ciliary transition fiber"/>
    <property type="evidence" value="ECO:0007669"/>
    <property type="project" value="TreeGrafter"/>
</dbReference>
<dbReference type="GO" id="GO:0045202">
    <property type="term" value="C:synapse"/>
    <property type="evidence" value="ECO:0007669"/>
    <property type="project" value="GOC"/>
</dbReference>
<dbReference type="GO" id="GO:0060271">
    <property type="term" value="P:cilium assembly"/>
    <property type="evidence" value="ECO:0007669"/>
    <property type="project" value="InterPro"/>
</dbReference>
<dbReference type="GO" id="GO:0005814">
    <property type="term" value="C:centriole"/>
    <property type="evidence" value="ECO:0007669"/>
    <property type="project" value="InterPro"/>
</dbReference>
<name>A0A0P4WCZ6_SCYOL</name>